<keyword evidence="2" id="KW-0720">Serine protease</keyword>
<dbReference type="InterPro" id="IPR029058">
    <property type="entry name" value="AB_hydrolase_fold"/>
</dbReference>
<dbReference type="Proteomes" id="UP000262939">
    <property type="component" value="Unassembled WGS sequence"/>
</dbReference>
<keyword evidence="5" id="KW-1185">Reference proteome</keyword>
<keyword evidence="1" id="KW-0378">Hydrolase</keyword>
<dbReference type="Pfam" id="PF07676">
    <property type="entry name" value="PD40"/>
    <property type="match status" value="1"/>
</dbReference>
<protein>
    <submittedName>
        <fullName evidence="4">S9 family peptidase</fullName>
    </submittedName>
</protein>
<dbReference type="AlphaFoldDB" id="A0A372LHM3"/>
<dbReference type="GO" id="GO:0006508">
    <property type="term" value="P:proteolysis"/>
    <property type="evidence" value="ECO:0007669"/>
    <property type="project" value="InterPro"/>
</dbReference>
<dbReference type="EMBL" id="QVTD01000003">
    <property type="protein sequence ID" value="RFU65106.1"/>
    <property type="molecule type" value="Genomic_DNA"/>
</dbReference>
<dbReference type="InterPro" id="IPR011659">
    <property type="entry name" value="WD40"/>
</dbReference>
<dbReference type="Pfam" id="PF00326">
    <property type="entry name" value="Peptidase_S9"/>
    <property type="match status" value="1"/>
</dbReference>
<dbReference type="InterPro" id="IPR011042">
    <property type="entry name" value="6-blade_b-propeller_TolB-like"/>
</dbReference>
<dbReference type="Gene3D" id="3.40.50.1820">
    <property type="entry name" value="alpha/beta hydrolase"/>
    <property type="match status" value="1"/>
</dbReference>
<dbReference type="OrthoDB" id="108903at2"/>
<dbReference type="SUPFAM" id="SSF82171">
    <property type="entry name" value="DPP6 N-terminal domain-like"/>
    <property type="match status" value="1"/>
</dbReference>
<dbReference type="SUPFAM" id="SSF53474">
    <property type="entry name" value="alpha/beta-Hydrolases"/>
    <property type="match status" value="1"/>
</dbReference>
<organism evidence="4 5">
    <name type="scientific">Peribacillus glennii</name>
    <dbReference type="NCBI Taxonomy" id="2303991"/>
    <lineage>
        <taxon>Bacteria</taxon>
        <taxon>Bacillati</taxon>
        <taxon>Bacillota</taxon>
        <taxon>Bacilli</taxon>
        <taxon>Bacillales</taxon>
        <taxon>Bacillaceae</taxon>
        <taxon>Peribacillus</taxon>
    </lineage>
</organism>
<dbReference type="InterPro" id="IPR001375">
    <property type="entry name" value="Peptidase_S9_cat"/>
</dbReference>
<sequence length="592" mass="67232">MRPIAMNSNLHAGTVKEIVHHGKDQLIYTADFTGLTQLWQAKPGTRGSEQTSFTEDRITFATYIKHKSIFIIGMDFAGNERHQLYVLTLDGTLLPLTNAPEHTHIYGGSSPDGNWIAWSSDRRHPEFLDIYIQNLNTFDIYPAFIGYGSYTSLKWSPDGYSLLIKRTNTSTDNDLGLLQIGTGQVSWLTQHSGEASFKDPHFSSDGNHLFLLTNKDREFFGLASLNFLNKNLTWLLQEQWDLEELTINKGKNKLAFSINERGISRGMVADLEQNALFTWKTPMGVIANLVFSEDDQNIAFIFSGPAHPPDIWHVDLHTMQAQEKHTTTVGELAGHLIEPFFISYRSFDNLDIPALYYQPKNTAYKLPVVIYLHGGPETQSRPEFNPLLQHLLSQGYAICTPNVRGSTGYGKTYSHLDDARRRMDSVKDLVWLVQWLITAENVDPKKIALIGGSYGGFMVLSAITHYPDFWSAAIDISGISSIKAFLQHTSPWRRKQREAEYGTVERDAEFFDRIDPIHYTERITAPLMVIHGATDPRVPIEESEQLVNRLRSRGHPVRYIRFEDEGHSLAKRVNRRVAYSAIVDFLNRNNGL</sequence>
<dbReference type="GO" id="GO:0004252">
    <property type="term" value="F:serine-type endopeptidase activity"/>
    <property type="evidence" value="ECO:0007669"/>
    <property type="project" value="InterPro"/>
</dbReference>
<dbReference type="PRINTS" id="PR00862">
    <property type="entry name" value="PROLIGOPTASE"/>
</dbReference>
<dbReference type="PANTHER" id="PTHR42776:SF27">
    <property type="entry name" value="DIPEPTIDYL PEPTIDASE FAMILY MEMBER 6"/>
    <property type="match status" value="1"/>
</dbReference>
<accession>A0A372LHM3</accession>
<comment type="caution">
    <text evidence="4">The sequence shown here is derived from an EMBL/GenBank/DDBJ whole genome shotgun (WGS) entry which is preliminary data.</text>
</comment>
<dbReference type="RefSeq" id="WP_117321282.1">
    <property type="nucleotide sequence ID" value="NZ_QVTD01000003.1"/>
</dbReference>
<evidence type="ECO:0000313" key="4">
    <source>
        <dbReference type="EMBL" id="RFU65106.1"/>
    </source>
</evidence>
<feature type="domain" description="Peptidase S9 prolyl oligopeptidase catalytic" evidence="3">
    <location>
        <begin position="388"/>
        <end position="589"/>
    </location>
</feature>
<proteinExistence type="predicted"/>
<keyword evidence="2" id="KW-0645">Protease</keyword>
<gene>
    <name evidence="4" type="ORF">D0466_04125</name>
</gene>
<dbReference type="PANTHER" id="PTHR42776">
    <property type="entry name" value="SERINE PEPTIDASE S9 FAMILY MEMBER"/>
    <property type="match status" value="1"/>
</dbReference>
<dbReference type="InterPro" id="IPR002470">
    <property type="entry name" value="Peptidase_S9A"/>
</dbReference>
<evidence type="ECO:0000313" key="5">
    <source>
        <dbReference type="Proteomes" id="UP000262939"/>
    </source>
</evidence>
<evidence type="ECO:0000256" key="2">
    <source>
        <dbReference type="ARBA" id="ARBA00022825"/>
    </source>
</evidence>
<dbReference type="Gene3D" id="2.120.10.30">
    <property type="entry name" value="TolB, C-terminal domain"/>
    <property type="match status" value="1"/>
</dbReference>
<evidence type="ECO:0000259" key="3">
    <source>
        <dbReference type="Pfam" id="PF00326"/>
    </source>
</evidence>
<evidence type="ECO:0000256" key="1">
    <source>
        <dbReference type="ARBA" id="ARBA00022801"/>
    </source>
</evidence>
<name>A0A372LHM3_9BACI</name>
<reference evidence="4 5" key="1">
    <citation type="submission" date="2018-08" db="EMBL/GenBank/DDBJ databases">
        <title>Bacillus chawlae sp. nov., Bacillus glennii sp. nov., and Bacillus saganii sp. nov. Isolated from the Vehicle Assembly Building at Kennedy Space Center where the Viking Spacecraft were Assembled.</title>
        <authorList>
            <person name="Seuylemezian A."/>
            <person name="Vaishampayan P."/>
        </authorList>
    </citation>
    <scope>NUCLEOTIDE SEQUENCE [LARGE SCALE GENOMIC DNA]</scope>
    <source>
        <strain evidence="4 5">V44-8</strain>
    </source>
</reference>